<keyword evidence="3" id="KW-1185">Reference proteome</keyword>
<evidence type="ECO:0000313" key="3">
    <source>
        <dbReference type="Proteomes" id="UP000267096"/>
    </source>
</evidence>
<dbReference type="AlphaFoldDB" id="A0A0M3KJU2"/>
<feature type="compositionally biased region" description="Basic and acidic residues" evidence="1">
    <location>
        <begin position="29"/>
        <end position="46"/>
    </location>
</feature>
<name>A0A0M3KJU2_ANISI</name>
<dbReference type="WBParaSite" id="ASIM_0002126801-mRNA-1">
    <property type="protein sequence ID" value="ASIM_0002126801-mRNA-1"/>
    <property type="gene ID" value="ASIM_0002126801"/>
</dbReference>
<reference evidence="2 3" key="2">
    <citation type="submission" date="2018-11" db="EMBL/GenBank/DDBJ databases">
        <authorList>
            <consortium name="Pathogen Informatics"/>
        </authorList>
    </citation>
    <scope>NUCLEOTIDE SEQUENCE [LARGE SCALE GENOMIC DNA]</scope>
</reference>
<organism evidence="4">
    <name type="scientific">Anisakis simplex</name>
    <name type="common">Herring worm</name>
    <dbReference type="NCBI Taxonomy" id="6269"/>
    <lineage>
        <taxon>Eukaryota</taxon>
        <taxon>Metazoa</taxon>
        <taxon>Ecdysozoa</taxon>
        <taxon>Nematoda</taxon>
        <taxon>Chromadorea</taxon>
        <taxon>Rhabditida</taxon>
        <taxon>Spirurina</taxon>
        <taxon>Ascaridomorpha</taxon>
        <taxon>Ascaridoidea</taxon>
        <taxon>Anisakidae</taxon>
        <taxon>Anisakis</taxon>
        <taxon>Anisakis simplex complex</taxon>
    </lineage>
</organism>
<sequence length="99" mass="11026">MVRSLVGSFEAKVRVEAMPKGEMLSSSSEIKEGEETNKRQRKEGAYEKGSPPSPVTFRLEELTDWNRRHTLGAVPMPSSYVKNAVSSIQSEIRALTISQ</sequence>
<evidence type="ECO:0000313" key="2">
    <source>
        <dbReference type="EMBL" id="VDK78542.1"/>
    </source>
</evidence>
<accession>A0A0M3KJU2</accession>
<evidence type="ECO:0000256" key="1">
    <source>
        <dbReference type="SAM" id="MobiDB-lite"/>
    </source>
</evidence>
<feature type="region of interest" description="Disordered" evidence="1">
    <location>
        <begin position="17"/>
        <end position="55"/>
    </location>
</feature>
<dbReference type="EMBL" id="UYRR01040192">
    <property type="protein sequence ID" value="VDK78542.1"/>
    <property type="molecule type" value="Genomic_DNA"/>
</dbReference>
<evidence type="ECO:0000313" key="4">
    <source>
        <dbReference type="WBParaSite" id="ASIM_0002126801-mRNA-1"/>
    </source>
</evidence>
<reference evidence="4" key="1">
    <citation type="submission" date="2017-02" db="UniProtKB">
        <authorList>
            <consortium name="WormBaseParasite"/>
        </authorList>
    </citation>
    <scope>IDENTIFICATION</scope>
</reference>
<proteinExistence type="predicted"/>
<dbReference type="Proteomes" id="UP000267096">
    <property type="component" value="Unassembled WGS sequence"/>
</dbReference>
<protein>
    <submittedName>
        <fullName evidence="2 4">Uncharacterized protein</fullName>
    </submittedName>
</protein>
<gene>
    <name evidence="2" type="ORF">ASIM_LOCUS20642</name>
</gene>